<keyword evidence="2" id="KW-0418">Kinase</keyword>
<gene>
    <name evidence="6" type="ORF">ET471_06360</name>
</gene>
<dbReference type="OrthoDB" id="5241249at2"/>
<dbReference type="PANTHER" id="PTHR24421:SF56">
    <property type="entry name" value="OXYGEN SENSOR HISTIDINE KINASE RESPONSE REGULATOR DOST"/>
    <property type="match status" value="1"/>
</dbReference>
<sequence>MPPGTPPGDAETLLLEAVVDVGRGLELGATLQRLVEAAAHLADARYAALGILDDAGHIGQFLTVGMEPGQVSAVGHHPTGRGILGELIRDPRPLRLSDLQQDPRAVGFPPNHPPMHTFLGVPLQVHGAPFGNLYLTGKRGGTDFTDADQRRIEALAAAASVAVENARLYDDARLRERWAVASDEISRRLLAGDAPDEVLDLVAFHAAQVAGADVAALTVPDDAGLRVRAVFGADDVLGAVVSAEGSFAGEVYRTGLPVVVVDAAAEPRGAFALGAMDEQVGPLAALPLGEPGHTRGVLSVGRRQGRLAYTDIVVEALQGFAAQAAVALELAEHRRDAERLAVVRDRDRIARDLHDLAIQRLFATGLGLQGVARRLDRADDPDDAARVWAAVDEVDETIGLIRTTIRGLQPPDDDARRVGVRSRVIAEVEGAARALGFPPALRFEGPVDALVPPVTADHLVAVVRESLSNVARHAHATRVEVLLSAGEDLTLTVADDGVGIAPGARLSGLANLRTRARELGGTFALGGDPGTRLRWQVPLPTD</sequence>
<feature type="domain" description="GAF" evidence="4">
    <location>
        <begin position="26"/>
        <end position="173"/>
    </location>
</feature>
<dbReference type="Pfam" id="PF07730">
    <property type="entry name" value="HisKA_3"/>
    <property type="match status" value="1"/>
</dbReference>
<reference evidence="6 7" key="1">
    <citation type="submission" date="2019-01" db="EMBL/GenBank/DDBJ databases">
        <title>Genome sequencing of strain FW10M-9.</title>
        <authorList>
            <person name="Heo J."/>
            <person name="Kim S.-J."/>
            <person name="Kim J.-S."/>
            <person name="Hong S.-B."/>
            <person name="Kwon S.-W."/>
        </authorList>
    </citation>
    <scope>NUCLEOTIDE SEQUENCE [LARGE SCALE GENOMIC DNA]</scope>
    <source>
        <strain evidence="6 7">FW10M-9</strain>
    </source>
</reference>
<evidence type="ECO:0000256" key="3">
    <source>
        <dbReference type="ARBA" id="ARBA00023012"/>
    </source>
</evidence>
<dbReference type="PANTHER" id="PTHR24421">
    <property type="entry name" value="NITRATE/NITRITE SENSOR PROTEIN NARX-RELATED"/>
    <property type="match status" value="1"/>
</dbReference>
<evidence type="ECO:0000259" key="5">
    <source>
        <dbReference type="SMART" id="SM00387"/>
    </source>
</evidence>
<keyword evidence="7" id="KW-1185">Reference proteome</keyword>
<dbReference type="InterPro" id="IPR050482">
    <property type="entry name" value="Sensor_HK_TwoCompSys"/>
</dbReference>
<dbReference type="GO" id="GO:0046983">
    <property type="term" value="F:protein dimerization activity"/>
    <property type="evidence" value="ECO:0007669"/>
    <property type="project" value="InterPro"/>
</dbReference>
<protein>
    <submittedName>
        <fullName evidence="6">GAF domain-containing protein</fullName>
    </submittedName>
</protein>
<evidence type="ECO:0000313" key="6">
    <source>
        <dbReference type="EMBL" id="QAY71761.1"/>
    </source>
</evidence>
<organism evidence="6 7">
    <name type="scientific">Xylanimonas protaetiae</name>
    <dbReference type="NCBI Taxonomy" id="2509457"/>
    <lineage>
        <taxon>Bacteria</taxon>
        <taxon>Bacillati</taxon>
        <taxon>Actinomycetota</taxon>
        <taxon>Actinomycetes</taxon>
        <taxon>Micrococcales</taxon>
        <taxon>Promicromonosporaceae</taxon>
        <taxon>Xylanimonas</taxon>
    </lineage>
</organism>
<dbReference type="KEGG" id="xya:ET471_06360"/>
<dbReference type="Pfam" id="PF02518">
    <property type="entry name" value="HATPase_c"/>
    <property type="match status" value="1"/>
</dbReference>
<dbReference type="InterPro" id="IPR003594">
    <property type="entry name" value="HATPase_dom"/>
</dbReference>
<evidence type="ECO:0000259" key="4">
    <source>
        <dbReference type="SMART" id="SM00065"/>
    </source>
</evidence>
<dbReference type="CDD" id="cd16917">
    <property type="entry name" value="HATPase_UhpB-NarQ-NarX-like"/>
    <property type="match status" value="1"/>
</dbReference>
<feature type="domain" description="GAF" evidence="4">
    <location>
        <begin position="194"/>
        <end position="338"/>
    </location>
</feature>
<dbReference type="InterPro" id="IPR011712">
    <property type="entry name" value="Sig_transdc_His_kin_sub3_dim/P"/>
</dbReference>
<dbReference type="Pfam" id="PF13185">
    <property type="entry name" value="GAF_2"/>
    <property type="match status" value="2"/>
</dbReference>
<dbReference type="EMBL" id="CP035493">
    <property type="protein sequence ID" value="QAY71761.1"/>
    <property type="molecule type" value="Genomic_DNA"/>
</dbReference>
<dbReference type="AlphaFoldDB" id="A0A4V0YGM8"/>
<dbReference type="Gene3D" id="3.30.565.10">
    <property type="entry name" value="Histidine kinase-like ATPase, C-terminal domain"/>
    <property type="match status" value="1"/>
</dbReference>
<dbReference type="InterPro" id="IPR036890">
    <property type="entry name" value="HATPase_C_sf"/>
</dbReference>
<dbReference type="SUPFAM" id="SSF55781">
    <property type="entry name" value="GAF domain-like"/>
    <property type="match status" value="2"/>
</dbReference>
<dbReference type="Gene3D" id="1.20.5.1930">
    <property type="match status" value="1"/>
</dbReference>
<feature type="domain" description="Histidine kinase/HSP90-like ATPase" evidence="5">
    <location>
        <begin position="454"/>
        <end position="541"/>
    </location>
</feature>
<dbReference type="SUPFAM" id="SSF55874">
    <property type="entry name" value="ATPase domain of HSP90 chaperone/DNA topoisomerase II/histidine kinase"/>
    <property type="match status" value="1"/>
</dbReference>
<dbReference type="GO" id="GO:0016020">
    <property type="term" value="C:membrane"/>
    <property type="evidence" value="ECO:0007669"/>
    <property type="project" value="InterPro"/>
</dbReference>
<dbReference type="SMART" id="SM00387">
    <property type="entry name" value="HATPase_c"/>
    <property type="match status" value="1"/>
</dbReference>
<dbReference type="SMART" id="SM00065">
    <property type="entry name" value="GAF"/>
    <property type="match status" value="2"/>
</dbReference>
<proteinExistence type="predicted"/>
<keyword evidence="1" id="KW-0808">Transferase</keyword>
<evidence type="ECO:0000256" key="1">
    <source>
        <dbReference type="ARBA" id="ARBA00022679"/>
    </source>
</evidence>
<accession>A0A4V0YGM8</accession>
<name>A0A4V0YGM8_9MICO</name>
<evidence type="ECO:0000256" key="2">
    <source>
        <dbReference type="ARBA" id="ARBA00022777"/>
    </source>
</evidence>
<dbReference type="InterPro" id="IPR003018">
    <property type="entry name" value="GAF"/>
</dbReference>
<evidence type="ECO:0000313" key="7">
    <source>
        <dbReference type="Proteomes" id="UP000292118"/>
    </source>
</evidence>
<keyword evidence="3" id="KW-0902">Two-component regulatory system</keyword>
<dbReference type="Proteomes" id="UP000292118">
    <property type="component" value="Chromosome"/>
</dbReference>
<dbReference type="GO" id="GO:0000155">
    <property type="term" value="F:phosphorelay sensor kinase activity"/>
    <property type="evidence" value="ECO:0007669"/>
    <property type="project" value="InterPro"/>
</dbReference>
<dbReference type="InterPro" id="IPR029016">
    <property type="entry name" value="GAF-like_dom_sf"/>
</dbReference>
<dbReference type="Gene3D" id="3.30.450.40">
    <property type="match status" value="2"/>
</dbReference>